<evidence type="ECO:0000256" key="8">
    <source>
        <dbReference type="ARBA" id="ARBA00023277"/>
    </source>
</evidence>
<dbReference type="PROSITE" id="PS00159">
    <property type="entry name" value="ALDOLASE_KDPG_KHG_1"/>
    <property type="match status" value="1"/>
</dbReference>
<proteinExistence type="inferred from homology"/>
<comment type="pathway">
    <text evidence="2">Carbohydrate acid metabolism; 2-dehydro-3-deoxy-D-gluconate degradation; D-glyceraldehyde 3-phosphate and pyruvate from 2-dehydro-3-deoxy-D-gluconate: step 2/2.</text>
</comment>
<evidence type="ECO:0000256" key="3">
    <source>
        <dbReference type="ARBA" id="ARBA00006906"/>
    </source>
</evidence>
<keyword evidence="10" id="KW-1185">Reference proteome</keyword>
<dbReference type="InterPro" id="IPR031337">
    <property type="entry name" value="KDPG/KHG_AS_1"/>
</dbReference>
<evidence type="ECO:0000256" key="4">
    <source>
        <dbReference type="ARBA" id="ARBA00011233"/>
    </source>
</evidence>
<name>A0A5J6V8Q6_9MICO</name>
<evidence type="ECO:0000256" key="6">
    <source>
        <dbReference type="ARBA" id="ARBA00023239"/>
    </source>
</evidence>
<dbReference type="PANTHER" id="PTHR30246:SF1">
    <property type="entry name" value="2-DEHYDRO-3-DEOXY-6-PHOSPHOGALACTONATE ALDOLASE-RELATED"/>
    <property type="match status" value="1"/>
</dbReference>
<evidence type="ECO:0000256" key="2">
    <source>
        <dbReference type="ARBA" id="ARBA00004736"/>
    </source>
</evidence>
<evidence type="ECO:0000256" key="7">
    <source>
        <dbReference type="ARBA" id="ARBA00023270"/>
    </source>
</evidence>
<comment type="subunit">
    <text evidence="4">Homotrimer.</text>
</comment>
<keyword evidence="8" id="KW-0119">Carbohydrate metabolism</keyword>
<dbReference type="Pfam" id="PF01081">
    <property type="entry name" value="Aldolase"/>
    <property type="match status" value="1"/>
</dbReference>
<keyword evidence="7" id="KW-0704">Schiff base</keyword>
<dbReference type="InterPro" id="IPR031338">
    <property type="entry name" value="KDPG/KHG_AS_2"/>
</dbReference>
<evidence type="ECO:0000256" key="1">
    <source>
        <dbReference type="ARBA" id="ARBA00000654"/>
    </source>
</evidence>
<protein>
    <recommendedName>
        <fullName evidence="5">2-dehydro-3-deoxy-phosphogluconate aldolase</fullName>
        <ecNumber evidence="5">4.1.2.14</ecNumber>
    </recommendedName>
</protein>
<comment type="similarity">
    <text evidence="3">Belongs to the KHG/KDPG aldolase family.</text>
</comment>
<dbReference type="PANTHER" id="PTHR30246">
    <property type="entry name" value="2-KETO-3-DEOXY-6-PHOSPHOGLUCONATE ALDOLASE"/>
    <property type="match status" value="1"/>
</dbReference>
<dbReference type="Gene3D" id="3.20.20.70">
    <property type="entry name" value="Aldolase class I"/>
    <property type="match status" value="1"/>
</dbReference>
<dbReference type="InterPro" id="IPR013785">
    <property type="entry name" value="Aldolase_TIM"/>
</dbReference>
<organism evidence="9 10">
    <name type="scientific">Ornithinimicrobium pratense</name>
    <dbReference type="NCBI Taxonomy" id="2593973"/>
    <lineage>
        <taxon>Bacteria</taxon>
        <taxon>Bacillati</taxon>
        <taxon>Actinomycetota</taxon>
        <taxon>Actinomycetes</taxon>
        <taxon>Micrococcales</taxon>
        <taxon>Ornithinimicrobiaceae</taxon>
        <taxon>Ornithinimicrobium</taxon>
    </lineage>
</organism>
<dbReference type="PROSITE" id="PS00160">
    <property type="entry name" value="ALDOLASE_KDPG_KHG_2"/>
    <property type="match status" value="1"/>
</dbReference>
<dbReference type="EC" id="4.1.2.14" evidence="5"/>
<comment type="catalytic activity">
    <reaction evidence="1">
        <text>2-dehydro-3-deoxy-6-phospho-D-gluconate = D-glyceraldehyde 3-phosphate + pyruvate</text>
        <dbReference type="Rhea" id="RHEA:17089"/>
        <dbReference type="ChEBI" id="CHEBI:15361"/>
        <dbReference type="ChEBI" id="CHEBI:57569"/>
        <dbReference type="ChEBI" id="CHEBI:59776"/>
        <dbReference type="EC" id="4.1.2.14"/>
    </reaction>
</comment>
<gene>
    <name evidence="9" type="primary">eda</name>
    <name evidence="9" type="ORF">FY030_14420</name>
</gene>
<dbReference type="GO" id="GO:0008675">
    <property type="term" value="F:2-dehydro-3-deoxy-phosphogluconate aldolase activity"/>
    <property type="evidence" value="ECO:0007669"/>
    <property type="project" value="UniProtKB-EC"/>
</dbReference>
<dbReference type="CDD" id="cd00452">
    <property type="entry name" value="KDPG_aldolase"/>
    <property type="match status" value="1"/>
</dbReference>
<dbReference type="OrthoDB" id="9805177at2"/>
<dbReference type="AlphaFoldDB" id="A0A5J6V8Q6"/>
<sequence length="213" mass="21736">MSTATTLTMEEICRMSPVVPVVKVPSAEAAVSVAKALVRGGVPVIELTLRTPAAIEAIRAIAAEVPDIVLGAGTVTTPEQVTLAVEAGARFVVSPGSPADLQDAVLDANVPALLGAATTTEMMQLANRGWRTMKFFPAEAAGGATYLANVRGPLPDLQFCPTGGVNRKNAADYLALANVACVGGSWITPEAAIDAGDWATIERLAGEAAQLGG</sequence>
<evidence type="ECO:0000313" key="10">
    <source>
        <dbReference type="Proteomes" id="UP000326546"/>
    </source>
</evidence>
<dbReference type="SUPFAM" id="SSF51569">
    <property type="entry name" value="Aldolase"/>
    <property type="match status" value="1"/>
</dbReference>
<evidence type="ECO:0000256" key="5">
    <source>
        <dbReference type="ARBA" id="ARBA00013063"/>
    </source>
</evidence>
<dbReference type="NCBIfam" id="NF004325">
    <property type="entry name" value="PRK05718.1"/>
    <property type="match status" value="1"/>
</dbReference>
<reference evidence="9 10" key="1">
    <citation type="submission" date="2019-09" db="EMBL/GenBank/DDBJ databases">
        <title>Serinicoccus pratensis sp. nov., isolated from meadow soil.</title>
        <authorList>
            <person name="Zhang W."/>
        </authorList>
    </citation>
    <scope>NUCLEOTIDE SEQUENCE [LARGE SCALE GENOMIC DNA]</scope>
    <source>
        <strain evidence="9 10">W204</strain>
    </source>
</reference>
<evidence type="ECO:0000313" key="9">
    <source>
        <dbReference type="EMBL" id="QFG69734.1"/>
    </source>
</evidence>
<dbReference type="KEGG" id="serw:FY030_14420"/>
<accession>A0A5J6V8Q6</accession>
<dbReference type="NCBIfam" id="TIGR01182">
    <property type="entry name" value="eda"/>
    <property type="match status" value="1"/>
</dbReference>
<dbReference type="EMBL" id="CP044427">
    <property type="protein sequence ID" value="QFG69734.1"/>
    <property type="molecule type" value="Genomic_DNA"/>
</dbReference>
<keyword evidence="6 9" id="KW-0456">Lyase</keyword>
<dbReference type="InterPro" id="IPR000887">
    <property type="entry name" value="Aldlse_KDPG_KHG"/>
</dbReference>
<dbReference type="RefSeq" id="WP_158062228.1">
    <property type="nucleotide sequence ID" value="NZ_CP044427.1"/>
</dbReference>
<dbReference type="Proteomes" id="UP000326546">
    <property type="component" value="Chromosome"/>
</dbReference>